<evidence type="ECO:0000313" key="2">
    <source>
        <dbReference type="EMBL" id="CAD6269151.1"/>
    </source>
</evidence>
<dbReference type="Gene3D" id="3.40.50.410">
    <property type="entry name" value="von Willebrand factor, type A domain"/>
    <property type="match status" value="1"/>
</dbReference>
<dbReference type="PANTHER" id="PTHR10579:SF57">
    <property type="entry name" value="OS11G0687100 PROTEIN"/>
    <property type="match status" value="1"/>
</dbReference>
<keyword evidence="3" id="KW-1185">Reference proteome</keyword>
<dbReference type="Pfam" id="PF13768">
    <property type="entry name" value="VWA_3"/>
    <property type="match status" value="1"/>
</dbReference>
<feature type="domain" description="VWFA" evidence="1">
    <location>
        <begin position="125"/>
        <end position="205"/>
    </location>
</feature>
<dbReference type="EMBL" id="CAJGYO010000014">
    <property type="protein sequence ID" value="CAD6269151.1"/>
    <property type="molecule type" value="Genomic_DNA"/>
</dbReference>
<dbReference type="SUPFAM" id="SSF53300">
    <property type="entry name" value="vWA-like"/>
    <property type="match status" value="1"/>
</dbReference>
<protein>
    <recommendedName>
        <fullName evidence="1">VWFA domain-containing protein</fullName>
    </recommendedName>
</protein>
<organism evidence="2 3">
    <name type="scientific">Miscanthus lutarioriparius</name>
    <dbReference type="NCBI Taxonomy" id="422564"/>
    <lineage>
        <taxon>Eukaryota</taxon>
        <taxon>Viridiplantae</taxon>
        <taxon>Streptophyta</taxon>
        <taxon>Embryophyta</taxon>
        <taxon>Tracheophyta</taxon>
        <taxon>Spermatophyta</taxon>
        <taxon>Magnoliopsida</taxon>
        <taxon>Liliopsida</taxon>
        <taxon>Poales</taxon>
        <taxon>Poaceae</taxon>
        <taxon>PACMAD clade</taxon>
        <taxon>Panicoideae</taxon>
        <taxon>Andropogonodae</taxon>
        <taxon>Andropogoneae</taxon>
        <taxon>Saccharinae</taxon>
        <taxon>Miscanthus</taxon>
    </lineage>
</organism>
<evidence type="ECO:0000259" key="1">
    <source>
        <dbReference type="Pfam" id="PF13768"/>
    </source>
</evidence>
<name>A0A811RGP6_9POAL</name>
<gene>
    <name evidence="2" type="ORF">NCGR_LOCUS52456</name>
</gene>
<dbReference type="InterPro" id="IPR051266">
    <property type="entry name" value="CLCR"/>
</dbReference>
<proteinExistence type="predicted"/>
<reference evidence="2" key="1">
    <citation type="submission" date="2020-10" db="EMBL/GenBank/DDBJ databases">
        <authorList>
            <person name="Han B."/>
            <person name="Lu T."/>
            <person name="Zhao Q."/>
            <person name="Huang X."/>
            <person name="Zhao Y."/>
        </authorList>
    </citation>
    <scope>NUCLEOTIDE SEQUENCE</scope>
</reference>
<dbReference type="InterPro" id="IPR002035">
    <property type="entry name" value="VWF_A"/>
</dbReference>
<dbReference type="InterPro" id="IPR036465">
    <property type="entry name" value="vWFA_dom_sf"/>
</dbReference>
<sequence>MAADKVKVSGSLYLPWIRVESKEDTPKSKFTAMVRVKAPPSVPSNNAFPIHLVVALDVCGTTGQPATGPRLDLLEMMKFIKRELFHGDATQHKVDVVTAFGDSISEQLPIAHWISAQRKQENLMRKGGTDLKPVLERTLHALEKRRQSSVDRVGFIILVSDGESKLDRGFEKELSKYPVHAFGLGKNHDPKVLYRIAEKSRGTYSSVPVADTDTEAAKLNNSKLVMEAMALCLGGLKSVVAIDTRVKISVPDDTATADTLIIQDLKIVEIQSGGHEMEIKSTGKEGEISVGVLYAGEVKDFIVRLQFKSTKSSNGRTRSAVLTAAVEYYKDISSKQQQRARTVTEEYKVRLLVTSSDNSAAREAYKDLEQQAPNSRVLQQMILFEVVQMLLSFAKEEEEAKAKAKAEAKTTTNINDANVGNLQKRWNDKLKSQGNLPRMARGNDLVDLQRIDEAMAAMVSSLEGGSGLGCIYSWVSSCQMQRATTTGLPVPPPFRLTPAMEAAARNVFDKWDESRRSDAASFLETSLNFGNKVHEAVKAAIEGGGTQTTGSGDNPAAATTLDDDLKDDIKSTIAIRLFDCCIELKKSSSKDDLLKIYEAAQVAINYWRRVQGKSLPAPAASEAAPGTSPSSATNPPADRKYAYGICIYVWTVNYQFLSVIRKQEIIIIMLYTQEQQHVTYLFSATKNYKRELFTGRFNLTSA</sequence>
<comment type="caution">
    <text evidence="2">The sequence shown here is derived from an EMBL/GenBank/DDBJ whole genome shotgun (WGS) entry which is preliminary data.</text>
</comment>
<dbReference type="PANTHER" id="PTHR10579">
    <property type="entry name" value="CALCIUM-ACTIVATED CHLORIDE CHANNEL REGULATOR"/>
    <property type="match status" value="1"/>
</dbReference>
<dbReference type="AlphaFoldDB" id="A0A811RGP6"/>
<dbReference type="Proteomes" id="UP000604825">
    <property type="component" value="Unassembled WGS sequence"/>
</dbReference>
<accession>A0A811RGP6</accession>
<evidence type="ECO:0000313" key="3">
    <source>
        <dbReference type="Proteomes" id="UP000604825"/>
    </source>
</evidence>